<name>A0A3D9JS93_9BACL</name>
<gene>
    <name evidence="5" type="ORF">DFP98_11044</name>
</gene>
<dbReference type="PANTHER" id="PTHR10819">
    <property type="entry name" value="PHOSPHOTRIESTERASE-RELATED"/>
    <property type="match status" value="1"/>
</dbReference>
<comment type="caution">
    <text evidence="5">The sequence shown here is derived from an EMBL/GenBank/DDBJ whole genome shotgun (WGS) entry which is preliminary data.</text>
</comment>
<feature type="binding site" evidence="3">
    <location>
        <position position="295"/>
    </location>
    <ligand>
        <name>a divalent metal cation</name>
        <dbReference type="ChEBI" id="CHEBI:60240"/>
        <label>1</label>
    </ligand>
</feature>
<evidence type="ECO:0000313" key="6">
    <source>
        <dbReference type="Proteomes" id="UP000256977"/>
    </source>
</evidence>
<dbReference type="SUPFAM" id="SSF51556">
    <property type="entry name" value="Metallo-dependent hydrolases"/>
    <property type="match status" value="1"/>
</dbReference>
<dbReference type="AlphaFoldDB" id="A0A3D9JS93"/>
<feature type="binding site" evidence="3">
    <location>
        <position position="225"/>
    </location>
    <ligand>
        <name>a divalent metal cation</name>
        <dbReference type="ChEBI" id="CHEBI:60240"/>
        <label>2</label>
    </ligand>
</feature>
<evidence type="ECO:0000256" key="1">
    <source>
        <dbReference type="ARBA" id="ARBA00022723"/>
    </source>
</evidence>
<feature type="binding site" evidence="3">
    <location>
        <position position="164"/>
    </location>
    <ligand>
        <name>a divalent metal cation</name>
        <dbReference type="ChEBI" id="CHEBI:60240"/>
        <label>1</label>
    </ligand>
</feature>
<sequence length="348" mass="38222">MSVITVAGKMETEDLGWILPHEHAFIDLRPLVPEPQAIGAKSLAAEKVSLANFGVLTRNPYAVLDNAVIDEEEIVKAELMAFKRAGGGAFVDLTLRDIGRDPVLLAGVSREVGIPIVAGCGYYIHASHPPDMDDKTVESIAEEIHREVTVGMDGTNIRAGVIGEIGTSAVIHPNEKKTLIAAAMVQSETGLGLHVHTDLWARRGLEVIDILTAHGAAADKICINHVDVDIVPDYLKALLDRGAYIEFDNFGKEFYADRRHKSVLKGVFARDIDRVRTIKELIDCSYLRQILVSNDVCLKIGLHRYGGWGYDHILTNIVPMMEDEGIEPEQIRELMCGNPARFLDSDLA</sequence>
<keyword evidence="6" id="KW-1185">Reference proteome</keyword>
<dbReference type="OrthoDB" id="105927at2"/>
<comment type="similarity">
    <text evidence="4">Belongs to the metallo-dependent hydrolases superfamily. Phosphotriesterase family.</text>
</comment>
<organism evidence="5 6">
    <name type="scientific">Cohnella phaseoli</name>
    <dbReference type="NCBI Taxonomy" id="456490"/>
    <lineage>
        <taxon>Bacteria</taxon>
        <taxon>Bacillati</taxon>
        <taxon>Bacillota</taxon>
        <taxon>Bacilli</taxon>
        <taxon>Bacillales</taxon>
        <taxon>Paenibacillaceae</taxon>
        <taxon>Cohnella</taxon>
    </lineage>
</organism>
<dbReference type="RefSeq" id="WP_116061295.1">
    <property type="nucleotide sequence ID" value="NZ_QRDZ01000010.1"/>
</dbReference>
<feature type="binding site" evidence="3">
    <location>
        <position position="21"/>
    </location>
    <ligand>
        <name>a divalent metal cation</name>
        <dbReference type="ChEBI" id="CHEBI:60240"/>
        <label>1</label>
    </ligand>
</feature>
<dbReference type="GO" id="GO:0016787">
    <property type="term" value="F:hydrolase activity"/>
    <property type="evidence" value="ECO:0007669"/>
    <property type="project" value="UniProtKB-KW"/>
</dbReference>
<comment type="caution">
    <text evidence="4">Lacks conserved residue(s) required for the propagation of feature annotation.</text>
</comment>
<feature type="binding site" evidence="3">
    <location>
        <position position="23"/>
    </location>
    <ligand>
        <name>a divalent metal cation</name>
        <dbReference type="ChEBI" id="CHEBI:60240"/>
        <label>1</label>
    </ligand>
</feature>
<keyword evidence="2" id="KW-0378">Hydrolase</keyword>
<accession>A0A3D9JS93</accession>
<dbReference type="Pfam" id="PF02126">
    <property type="entry name" value="PTE"/>
    <property type="match status" value="1"/>
</dbReference>
<keyword evidence="1 3" id="KW-0479">Metal-binding</keyword>
<feature type="binding site" evidence="3">
    <location>
        <position position="164"/>
    </location>
    <ligand>
        <name>a divalent metal cation</name>
        <dbReference type="ChEBI" id="CHEBI:60240"/>
        <label>2</label>
    </ligand>
</feature>
<dbReference type="Proteomes" id="UP000256977">
    <property type="component" value="Unassembled WGS sequence"/>
</dbReference>
<evidence type="ECO:0000256" key="2">
    <source>
        <dbReference type="ARBA" id="ARBA00022801"/>
    </source>
</evidence>
<feature type="binding site" evidence="3">
    <location>
        <position position="196"/>
    </location>
    <ligand>
        <name>a divalent metal cation</name>
        <dbReference type="ChEBI" id="CHEBI:60240"/>
        <label>2</label>
    </ligand>
</feature>
<dbReference type="PROSITE" id="PS51347">
    <property type="entry name" value="PHOSPHOTRIESTERASE_2"/>
    <property type="match status" value="1"/>
</dbReference>
<dbReference type="Gene3D" id="3.20.20.140">
    <property type="entry name" value="Metal-dependent hydrolases"/>
    <property type="match status" value="1"/>
</dbReference>
<dbReference type="InterPro" id="IPR032466">
    <property type="entry name" value="Metal_Hydrolase"/>
</dbReference>
<dbReference type="PANTHER" id="PTHR10819:SF3">
    <property type="entry name" value="PHOSPHOTRIESTERASE-RELATED PROTEIN"/>
    <property type="match status" value="1"/>
</dbReference>
<protein>
    <submittedName>
        <fullName evidence="5">Phosphotriesterase-related protein</fullName>
    </submittedName>
</protein>
<dbReference type="GO" id="GO:0008270">
    <property type="term" value="F:zinc ion binding"/>
    <property type="evidence" value="ECO:0007669"/>
    <property type="project" value="InterPro"/>
</dbReference>
<evidence type="ECO:0000313" key="5">
    <source>
        <dbReference type="EMBL" id="RED76825.1"/>
    </source>
</evidence>
<comment type="cofactor">
    <cofactor evidence="3">
        <name>a divalent metal cation</name>
        <dbReference type="ChEBI" id="CHEBI:60240"/>
    </cofactor>
    <text evidence="3">Binds 2 divalent metal cations per subunit.</text>
</comment>
<reference evidence="5 6" key="1">
    <citation type="submission" date="2018-07" db="EMBL/GenBank/DDBJ databases">
        <title>Genomic Encyclopedia of Type Strains, Phase III (KMG-III): the genomes of soil and plant-associated and newly described type strains.</title>
        <authorList>
            <person name="Whitman W."/>
        </authorList>
    </citation>
    <scope>NUCLEOTIDE SEQUENCE [LARGE SCALE GENOMIC DNA]</scope>
    <source>
        <strain evidence="5 6">CECT 7287</strain>
    </source>
</reference>
<dbReference type="EMBL" id="QRDZ01000010">
    <property type="protein sequence ID" value="RED76825.1"/>
    <property type="molecule type" value="Genomic_DNA"/>
</dbReference>
<dbReference type="InterPro" id="IPR001559">
    <property type="entry name" value="Phosphotriesterase"/>
</dbReference>
<proteinExistence type="inferred from homology"/>
<evidence type="ECO:0000256" key="4">
    <source>
        <dbReference type="PROSITE-ProRule" id="PRU00679"/>
    </source>
</evidence>
<evidence type="ECO:0000256" key="3">
    <source>
        <dbReference type="PIRSR" id="PIRSR601559-52"/>
    </source>
</evidence>